<sequence>MIWELFFTFFKIGFISFGGGYTVIPTIQNKVVAYGWMTGAEFQKAVSVAGMAPGPIATNAVTLIGYDTAGIPGAIAACAGIVLPSLIVVIALAAFFFPYQSNKTSKSIFYGLRPVVTGLIAYAAIHFANFDKLSGYTWMNGFTLLICAGCLVLLAKYKLHPLTVIAAAGAAGIVFL</sequence>
<comment type="subcellular location">
    <subcellularLocation>
        <location evidence="1">Cell membrane</location>
        <topology evidence="1">Multi-pass membrane protein</topology>
    </subcellularLocation>
</comment>
<evidence type="ECO:0000256" key="2">
    <source>
        <dbReference type="ARBA" id="ARBA00005262"/>
    </source>
</evidence>
<evidence type="ECO:0000256" key="4">
    <source>
        <dbReference type="ARBA" id="ARBA00022692"/>
    </source>
</evidence>
<keyword evidence="9" id="KW-1185">Reference proteome</keyword>
<dbReference type="Pfam" id="PF02417">
    <property type="entry name" value="Chromate_transp"/>
    <property type="match status" value="1"/>
</dbReference>
<accession>A0ABQ6GMU0</accession>
<evidence type="ECO:0000313" key="8">
    <source>
        <dbReference type="EMBL" id="GLX70342.1"/>
    </source>
</evidence>
<keyword evidence="3" id="KW-1003">Cell membrane</keyword>
<evidence type="ECO:0000256" key="6">
    <source>
        <dbReference type="ARBA" id="ARBA00023136"/>
    </source>
</evidence>
<feature type="transmembrane region" description="Helical" evidence="7">
    <location>
        <begin position="136"/>
        <end position="155"/>
    </location>
</feature>
<keyword evidence="5 7" id="KW-1133">Transmembrane helix</keyword>
<proteinExistence type="inferred from homology"/>
<dbReference type="Proteomes" id="UP001157114">
    <property type="component" value="Unassembled WGS sequence"/>
</dbReference>
<comment type="similarity">
    <text evidence="2">Belongs to the chromate ion transporter (CHR) (TC 2.A.51) family.</text>
</comment>
<reference evidence="8 9" key="1">
    <citation type="submission" date="2023-03" db="EMBL/GenBank/DDBJ databases">
        <title>Draft genome sequence of the bacteria which degrade cell wall of Tricholomamatutake.</title>
        <authorList>
            <person name="Konishi Y."/>
            <person name="Fukuta Y."/>
            <person name="Shirasaka N."/>
        </authorList>
    </citation>
    <scope>NUCLEOTIDE SEQUENCE [LARGE SCALE GENOMIC DNA]</scope>
    <source>
        <strain evidence="9">mu1</strain>
    </source>
</reference>
<dbReference type="InterPro" id="IPR052518">
    <property type="entry name" value="CHR_Transporter"/>
</dbReference>
<gene>
    <name evidence="8" type="ORF">MU1_46880</name>
</gene>
<protein>
    <submittedName>
        <fullName evidence="8">Chromate transporter</fullName>
    </submittedName>
</protein>
<feature type="transmembrane region" description="Helical" evidence="7">
    <location>
        <begin position="71"/>
        <end position="97"/>
    </location>
</feature>
<evidence type="ECO:0000256" key="1">
    <source>
        <dbReference type="ARBA" id="ARBA00004651"/>
    </source>
</evidence>
<dbReference type="InterPro" id="IPR003370">
    <property type="entry name" value="Chromate_transpt"/>
</dbReference>
<dbReference type="PANTHER" id="PTHR43663">
    <property type="entry name" value="CHROMATE TRANSPORT PROTEIN-RELATED"/>
    <property type="match status" value="1"/>
</dbReference>
<comment type="caution">
    <text evidence="8">The sequence shown here is derived from an EMBL/GenBank/DDBJ whole genome shotgun (WGS) entry which is preliminary data.</text>
</comment>
<evidence type="ECO:0000256" key="7">
    <source>
        <dbReference type="SAM" id="Phobius"/>
    </source>
</evidence>
<evidence type="ECO:0000313" key="9">
    <source>
        <dbReference type="Proteomes" id="UP001157114"/>
    </source>
</evidence>
<feature type="transmembrane region" description="Helical" evidence="7">
    <location>
        <begin position="109"/>
        <end position="130"/>
    </location>
</feature>
<feature type="transmembrane region" description="Helical" evidence="7">
    <location>
        <begin position="6"/>
        <end position="24"/>
    </location>
</feature>
<organism evidence="8 9">
    <name type="scientific">Paenibacillus glycanilyticus</name>
    <dbReference type="NCBI Taxonomy" id="126569"/>
    <lineage>
        <taxon>Bacteria</taxon>
        <taxon>Bacillati</taxon>
        <taxon>Bacillota</taxon>
        <taxon>Bacilli</taxon>
        <taxon>Bacillales</taxon>
        <taxon>Paenibacillaceae</taxon>
        <taxon>Paenibacillus</taxon>
    </lineage>
</organism>
<evidence type="ECO:0000256" key="3">
    <source>
        <dbReference type="ARBA" id="ARBA00022475"/>
    </source>
</evidence>
<dbReference type="PANTHER" id="PTHR43663:SF1">
    <property type="entry name" value="CHROMATE TRANSPORTER"/>
    <property type="match status" value="1"/>
</dbReference>
<dbReference type="EMBL" id="BSSQ01000018">
    <property type="protein sequence ID" value="GLX70342.1"/>
    <property type="molecule type" value="Genomic_DNA"/>
</dbReference>
<keyword evidence="4 7" id="KW-0812">Transmembrane</keyword>
<evidence type="ECO:0000256" key="5">
    <source>
        <dbReference type="ARBA" id="ARBA00022989"/>
    </source>
</evidence>
<keyword evidence="6 7" id="KW-0472">Membrane</keyword>
<dbReference type="RefSeq" id="WP_284241103.1">
    <property type="nucleotide sequence ID" value="NZ_BSSQ01000018.1"/>
</dbReference>
<name>A0ABQ6GMU0_9BACL</name>